<dbReference type="Proteomes" id="UP001220324">
    <property type="component" value="Unassembled WGS sequence"/>
</dbReference>
<comment type="caution">
    <text evidence="9">The sequence shown here is derived from an EMBL/GenBank/DDBJ whole genome shotgun (WGS) entry which is preliminary data.</text>
</comment>
<feature type="region of interest" description="Disordered" evidence="6">
    <location>
        <begin position="670"/>
        <end position="706"/>
    </location>
</feature>
<feature type="compositionally biased region" description="Polar residues" evidence="6">
    <location>
        <begin position="360"/>
        <end position="376"/>
    </location>
</feature>
<feature type="region of interest" description="Disordered" evidence="6">
    <location>
        <begin position="519"/>
        <end position="548"/>
    </location>
</feature>
<dbReference type="GO" id="GO:0005637">
    <property type="term" value="C:nuclear inner membrane"/>
    <property type="evidence" value="ECO:0007669"/>
    <property type="project" value="UniProtKB-SubCell"/>
</dbReference>
<evidence type="ECO:0000256" key="5">
    <source>
        <dbReference type="ARBA" id="ARBA00023242"/>
    </source>
</evidence>
<dbReference type="GO" id="GO:0044732">
    <property type="term" value="C:mitotic spindle pole body"/>
    <property type="evidence" value="ECO:0007669"/>
    <property type="project" value="TreeGrafter"/>
</dbReference>
<sequence length="868" mass="96893">MFSKRLTCFYCGARPAKAILDSNNKFHCDHCDADNFLDQTLEWRNHRPPNEITNTLVQDVGASNERVASMSVPESELFCSQCLRNQHLLTSSLAAYVPEDDDQTDPQFDPTYQSYRQELETLYPQVCETCEPRVKQRIREAGYEAKADNLRRMMDQTRASKAVQRARQHSWQSFVVYLGALGFWISILGQLAWDAIGVLTLYPVQGDADMSIDTPMSLMSRAKQMIESRGIPHDCSFDLAPMAGIALVVGCLSIWWNPKLRMKVYGRPGRFSGLGEYYQLQLFSLVLRCVFWSLFKDPPASGIDPKGSFVGHVVMAGITILCILASRHVVKYNRRTLVDWSDHSWEKAPMRSPASSPPSGRQTSNPELTPRPNNGVTREPFPIHRLASPQSAVSRTSAFPTPPPESDDMDWTPSRTCEIRPTVSVYQRDKPSVFDGPNPFYGSIPAVSKPPAWQLRTQPSIKPVEQVVERNPFHRSPTNSPTSWQHKSAGPGPVFKPPTFFPTSDHNSFTGLETLFDRTFSIDPNNTPRRNEEQQSRPRTSRTSRTSRPPASKAVFLLLLFSIGAWTFSQKRMLPIHGNYIETFALGSASLIAGLAFLEVVKKPITEWGGLELLVNITELIVAVHLGAHLPKRFNDREYFDRYGKLLLIFMAVQEVMALLAVYRIPATPAKPAGEAQTGPTSPLGSPQYGRPQLDATVYSPTSSATTLSPTYNTLKYAPSSSFGTSTGPSNFPSGLASSSLSSQSLHSHHPHHRNPHSFTMQSLKESEPSDYEQDSDSETVATNTTGWTNTTNRNIRLGHRPSTAQSNDPFFFSAAKSTHSWSRWLEPRRPTKFSANDPESDPAGSQRTGTFFSRYPMVVSATTISLF</sequence>
<feature type="domain" description="Ima1 N-terminal" evidence="8">
    <location>
        <begin position="6"/>
        <end position="134"/>
    </location>
</feature>
<evidence type="ECO:0000313" key="10">
    <source>
        <dbReference type="Proteomes" id="UP001220324"/>
    </source>
</evidence>
<evidence type="ECO:0000256" key="1">
    <source>
        <dbReference type="ARBA" id="ARBA00004473"/>
    </source>
</evidence>
<keyword evidence="2 7" id="KW-0812">Transmembrane</keyword>
<keyword evidence="4 7" id="KW-0472">Membrane</keyword>
<feature type="transmembrane region" description="Helical" evidence="7">
    <location>
        <begin position="643"/>
        <end position="663"/>
    </location>
</feature>
<dbReference type="AlphaFoldDB" id="A0AAD6CLR2"/>
<feature type="transmembrane region" description="Helical" evidence="7">
    <location>
        <begin position="174"/>
        <end position="193"/>
    </location>
</feature>
<dbReference type="PANTHER" id="PTHR28538:SF1">
    <property type="entry name" value="INTEGRAL INNER NUCLEAR MEMBRANE PROTEIN IMA1"/>
    <property type="match status" value="1"/>
</dbReference>
<dbReference type="EMBL" id="JAQIZZ010000008">
    <property type="protein sequence ID" value="KAJ5524955.1"/>
    <property type="molecule type" value="Genomic_DNA"/>
</dbReference>
<reference evidence="9 10" key="1">
    <citation type="journal article" date="2023" name="IMA Fungus">
        <title>Comparative genomic study of the Penicillium genus elucidates a diverse pangenome and 15 lateral gene transfer events.</title>
        <authorList>
            <person name="Petersen C."/>
            <person name="Sorensen T."/>
            <person name="Nielsen M.R."/>
            <person name="Sondergaard T.E."/>
            <person name="Sorensen J.L."/>
            <person name="Fitzpatrick D.A."/>
            <person name="Frisvad J.C."/>
            <person name="Nielsen K.L."/>
        </authorList>
    </citation>
    <scope>NUCLEOTIDE SEQUENCE [LARGE SCALE GENOMIC DNA]</scope>
    <source>
        <strain evidence="9 10">IBT 35679</strain>
    </source>
</reference>
<evidence type="ECO:0000256" key="3">
    <source>
        <dbReference type="ARBA" id="ARBA00022989"/>
    </source>
</evidence>
<keyword evidence="3 7" id="KW-1133">Transmembrane helix</keyword>
<dbReference type="InterPro" id="IPR018617">
    <property type="entry name" value="Ima1_N"/>
</dbReference>
<dbReference type="PANTHER" id="PTHR28538">
    <property type="entry name" value="INTEGRAL INNER NUCLEAR MEMBRANE PROTEIN IMA1"/>
    <property type="match status" value="1"/>
</dbReference>
<feature type="region of interest" description="Disordered" evidence="6">
    <location>
        <begin position="830"/>
        <end position="850"/>
    </location>
</feature>
<evidence type="ECO:0000313" key="9">
    <source>
        <dbReference type="EMBL" id="KAJ5524955.1"/>
    </source>
</evidence>
<evidence type="ECO:0000256" key="6">
    <source>
        <dbReference type="SAM" id="MobiDB-lite"/>
    </source>
</evidence>
<gene>
    <name evidence="9" type="ORF">N7494_011605</name>
</gene>
<evidence type="ECO:0000256" key="7">
    <source>
        <dbReference type="SAM" id="Phobius"/>
    </source>
</evidence>
<feature type="compositionally biased region" description="Low complexity" evidence="6">
    <location>
        <begin position="722"/>
        <end position="746"/>
    </location>
</feature>
<dbReference type="Pfam" id="PF09779">
    <property type="entry name" value="Ima1_N"/>
    <property type="match status" value="1"/>
</dbReference>
<feature type="transmembrane region" description="Helical" evidence="7">
    <location>
        <begin position="613"/>
        <end position="631"/>
    </location>
</feature>
<feature type="transmembrane region" description="Helical" evidence="7">
    <location>
        <begin position="307"/>
        <end position="325"/>
    </location>
</feature>
<protein>
    <recommendedName>
        <fullName evidence="8">Ima1 N-terminal domain-containing protein</fullName>
    </recommendedName>
</protein>
<keyword evidence="10" id="KW-1185">Reference proteome</keyword>
<feature type="compositionally biased region" description="Acidic residues" evidence="6">
    <location>
        <begin position="769"/>
        <end position="778"/>
    </location>
</feature>
<evidence type="ECO:0000259" key="8">
    <source>
        <dbReference type="Pfam" id="PF09779"/>
    </source>
</evidence>
<dbReference type="GO" id="GO:0034506">
    <property type="term" value="C:chromosome, centromeric core domain"/>
    <property type="evidence" value="ECO:0007669"/>
    <property type="project" value="TreeGrafter"/>
</dbReference>
<comment type="subcellular location">
    <subcellularLocation>
        <location evidence="1">Nucleus inner membrane</location>
        <topology evidence="1">Multi-pass membrane protein</topology>
    </subcellularLocation>
</comment>
<name>A0AAD6CLR2_9EURO</name>
<feature type="compositionally biased region" description="Low complexity" evidence="6">
    <location>
        <begin position="537"/>
        <end position="548"/>
    </location>
</feature>
<feature type="transmembrane region" description="Helical" evidence="7">
    <location>
        <begin position="277"/>
        <end position="295"/>
    </location>
</feature>
<evidence type="ECO:0000256" key="4">
    <source>
        <dbReference type="ARBA" id="ARBA00023136"/>
    </source>
</evidence>
<organism evidence="9 10">
    <name type="scientific">Penicillium frequentans</name>
    <dbReference type="NCBI Taxonomy" id="3151616"/>
    <lineage>
        <taxon>Eukaryota</taxon>
        <taxon>Fungi</taxon>
        <taxon>Dikarya</taxon>
        <taxon>Ascomycota</taxon>
        <taxon>Pezizomycotina</taxon>
        <taxon>Eurotiomycetes</taxon>
        <taxon>Eurotiomycetidae</taxon>
        <taxon>Eurotiales</taxon>
        <taxon>Aspergillaceae</taxon>
        <taxon>Penicillium</taxon>
    </lineage>
</organism>
<accession>A0AAD6CLR2</accession>
<feature type="compositionally biased region" description="Polar residues" evidence="6">
    <location>
        <begin position="388"/>
        <end position="399"/>
    </location>
</feature>
<feature type="transmembrane region" description="Helical" evidence="7">
    <location>
        <begin position="580"/>
        <end position="601"/>
    </location>
</feature>
<feature type="compositionally biased region" description="Polar residues" evidence="6">
    <location>
        <begin position="476"/>
        <end position="486"/>
    </location>
</feature>
<feature type="compositionally biased region" description="Basic residues" evidence="6">
    <location>
        <begin position="747"/>
        <end position="756"/>
    </location>
</feature>
<dbReference type="InterPro" id="IPR042321">
    <property type="entry name" value="Ima1"/>
</dbReference>
<feature type="region of interest" description="Disordered" evidence="6">
    <location>
        <begin position="472"/>
        <end position="493"/>
    </location>
</feature>
<feature type="region of interest" description="Disordered" evidence="6">
    <location>
        <begin position="347"/>
        <end position="415"/>
    </location>
</feature>
<feature type="transmembrane region" description="Helical" evidence="7">
    <location>
        <begin position="239"/>
        <end position="256"/>
    </location>
</feature>
<feature type="region of interest" description="Disordered" evidence="6">
    <location>
        <begin position="722"/>
        <end position="806"/>
    </location>
</feature>
<dbReference type="GO" id="GO:0034992">
    <property type="term" value="C:microtubule organizing center attachment site"/>
    <property type="evidence" value="ECO:0007669"/>
    <property type="project" value="TreeGrafter"/>
</dbReference>
<feature type="compositionally biased region" description="Low complexity" evidence="6">
    <location>
        <begin position="780"/>
        <end position="795"/>
    </location>
</feature>
<keyword evidence="5" id="KW-0539">Nucleus</keyword>
<dbReference type="GO" id="GO:0071765">
    <property type="term" value="P:nuclear inner membrane organization"/>
    <property type="evidence" value="ECO:0007669"/>
    <property type="project" value="InterPro"/>
</dbReference>
<proteinExistence type="predicted"/>
<evidence type="ECO:0000256" key="2">
    <source>
        <dbReference type="ARBA" id="ARBA00022692"/>
    </source>
</evidence>
<feature type="compositionally biased region" description="Low complexity" evidence="6">
    <location>
        <begin position="350"/>
        <end position="359"/>
    </location>
</feature>